<accession>A0ABP0DYH6</accession>
<sequence length="265" mass="30118">MTPPMPLYEAYNHFALFLTDPASLDDYRQHEDCDFIVAVEDGCAATNGLKVLGDQLQDRRFLQALDSSAKSEIENLYQIHCSYAKLLQTYSLARVLCLLENQVTPMDQPACPMPASMNAYEKMLPILRRLAFLRPQEGLLTVDWADFGRYWREVVEQQNVSDPLPADNSIADRRGHGSGNTTQTSLIFLRIQTLPTDQTGDLSSFEMGELPATSDSNNTELDEKSRFDLKFLSERFITPGYMREVGNDWRRGVYLPVEEDGDMQQ</sequence>
<reference evidence="2 3" key="1">
    <citation type="submission" date="2024-01" db="EMBL/GenBank/DDBJ databases">
        <authorList>
            <person name="Allen C."/>
            <person name="Tagirdzhanova G."/>
        </authorList>
    </citation>
    <scope>NUCLEOTIDE SEQUENCE [LARGE SCALE GENOMIC DNA]</scope>
    <source>
        <strain evidence="2 3">CBS 573.63</strain>
    </source>
</reference>
<evidence type="ECO:0000256" key="1">
    <source>
        <dbReference type="SAM" id="MobiDB-lite"/>
    </source>
</evidence>
<protein>
    <submittedName>
        <fullName evidence="2">Uncharacterized protein</fullName>
    </submittedName>
</protein>
<dbReference type="EMBL" id="CAWUOM010000105">
    <property type="protein sequence ID" value="CAK7272352.1"/>
    <property type="molecule type" value="Genomic_DNA"/>
</dbReference>
<evidence type="ECO:0000313" key="2">
    <source>
        <dbReference type="EMBL" id="CAK7272352.1"/>
    </source>
</evidence>
<comment type="caution">
    <text evidence="2">The sequence shown here is derived from an EMBL/GenBank/DDBJ whole genome shotgun (WGS) entry which is preliminary data.</text>
</comment>
<evidence type="ECO:0000313" key="3">
    <source>
        <dbReference type="Proteomes" id="UP001642501"/>
    </source>
</evidence>
<proteinExistence type="predicted"/>
<feature type="region of interest" description="Disordered" evidence="1">
    <location>
        <begin position="162"/>
        <end position="181"/>
    </location>
</feature>
<dbReference type="Proteomes" id="UP001642501">
    <property type="component" value="Unassembled WGS sequence"/>
</dbReference>
<keyword evidence="3" id="KW-1185">Reference proteome</keyword>
<gene>
    <name evidence="2" type="ORF">SEPCBS57363_005087</name>
</gene>
<organism evidence="2 3">
    <name type="scientific">Sporothrix epigloea</name>
    <dbReference type="NCBI Taxonomy" id="1892477"/>
    <lineage>
        <taxon>Eukaryota</taxon>
        <taxon>Fungi</taxon>
        <taxon>Dikarya</taxon>
        <taxon>Ascomycota</taxon>
        <taxon>Pezizomycotina</taxon>
        <taxon>Sordariomycetes</taxon>
        <taxon>Sordariomycetidae</taxon>
        <taxon>Ophiostomatales</taxon>
        <taxon>Ophiostomataceae</taxon>
        <taxon>Sporothrix</taxon>
    </lineage>
</organism>
<name>A0ABP0DYH6_9PEZI</name>